<proteinExistence type="predicted"/>
<sequence>MTDKSSQQKEFVFISVDGKQTKNIAISPPENLKIESPPTFTDSELGRNHDKKMQGKSKKPPNAFILFRKKYVESLHRLGHRDAMKKVSGWARDAWNKLPQMEKEQYEHYANKAATFYQEWEIKNPQLVRQKQTKKTKKASQITQNIKPIVQTQQMPVQYTTPTSSPESIELTEEESRNYFSFDPNLIYFTTTSPTDFVYEQPLYDYGMFNNNLESSIPNITNITPTLTTDFQNFNYNFDFGDFYNPNVHYRDNSQIA</sequence>
<dbReference type="AlphaFoldDB" id="A0A9W4SBJ2"/>
<dbReference type="OrthoDB" id="2427056at2759"/>
<organism evidence="4 5">
    <name type="scientific">Funneliformis geosporum</name>
    <dbReference type="NCBI Taxonomy" id="1117311"/>
    <lineage>
        <taxon>Eukaryota</taxon>
        <taxon>Fungi</taxon>
        <taxon>Fungi incertae sedis</taxon>
        <taxon>Mucoromycota</taxon>
        <taxon>Glomeromycotina</taxon>
        <taxon>Glomeromycetes</taxon>
        <taxon>Glomerales</taxon>
        <taxon>Glomeraceae</taxon>
        <taxon>Funneliformis</taxon>
    </lineage>
</organism>
<reference evidence="4" key="1">
    <citation type="submission" date="2022-08" db="EMBL/GenBank/DDBJ databases">
        <authorList>
            <person name="Kallberg Y."/>
            <person name="Tangrot J."/>
            <person name="Rosling A."/>
        </authorList>
    </citation>
    <scope>NUCLEOTIDE SEQUENCE</scope>
    <source>
        <strain evidence="4">Wild A</strain>
    </source>
</reference>
<dbReference type="PROSITE" id="PS50118">
    <property type="entry name" value="HMG_BOX_2"/>
    <property type="match status" value="1"/>
</dbReference>
<feature type="region of interest" description="Disordered" evidence="2">
    <location>
        <begin position="24"/>
        <end position="59"/>
    </location>
</feature>
<dbReference type="EMBL" id="CAMKVN010000111">
    <property type="protein sequence ID" value="CAI2163778.1"/>
    <property type="molecule type" value="Genomic_DNA"/>
</dbReference>
<keyword evidence="1" id="KW-0539">Nucleus</keyword>
<evidence type="ECO:0000256" key="1">
    <source>
        <dbReference type="PROSITE-ProRule" id="PRU00267"/>
    </source>
</evidence>
<dbReference type="Proteomes" id="UP001153678">
    <property type="component" value="Unassembled WGS sequence"/>
</dbReference>
<keyword evidence="5" id="KW-1185">Reference proteome</keyword>
<dbReference type="GO" id="GO:0003677">
    <property type="term" value="F:DNA binding"/>
    <property type="evidence" value="ECO:0007669"/>
    <property type="project" value="UniProtKB-UniRule"/>
</dbReference>
<protein>
    <submittedName>
        <fullName evidence="4">11684_t:CDS:1</fullName>
    </submittedName>
</protein>
<feature type="domain" description="HMG box" evidence="3">
    <location>
        <begin position="57"/>
        <end position="119"/>
    </location>
</feature>
<evidence type="ECO:0000313" key="5">
    <source>
        <dbReference type="Proteomes" id="UP001153678"/>
    </source>
</evidence>
<dbReference type="Gene3D" id="1.10.30.10">
    <property type="entry name" value="High mobility group box domain"/>
    <property type="match status" value="1"/>
</dbReference>
<evidence type="ECO:0000313" key="4">
    <source>
        <dbReference type="EMBL" id="CAI2163778.1"/>
    </source>
</evidence>
<accession>A0A9W4SBJ2</accession>
<evidence type="ECO:0000259" key="3">
    <source>
        <dbReference type="PROSITE" id="PS50118"/>
    </source>
</evidence>
<feature type="DNA-binding region" description="HMG box" evidence="1">
    <location>
        <begin position="57"/>
        <end position="119"/>
    </location>
</feature>
<dbReference type="InterPro" id="IPR036910">
    <property type="entry name" value="HMG_box_dom_sf"/>
</dbReference>
<dbReference type="SUPFAM" id="SSF47095">
    <property type="entry name" value="HMG-box"/>
    <property type="match status" value="1"/>
</dbReference>
<dbReference type="InterPro" id="IPR009071">
    <property type="entry name" value="HMG_box_dom"/>
</dbReference>
<name>A0A9W4SBJ2_9GLOM</name>
<evidence type="ECO:0000256" key="2">
    <source>
        <dbReference type="SAM" id="MobiDB-lite"/>
    </source>
</evidence>
<keyword evidence="1" id="KW-0238">DNA-binding</keyword>
<feature type="compositionally biased region" description="Basic and acidic residues" evidence="2">
    <location>
        <begin position="44"/>
        <end position="53"/>
    </location>
</feature>
<gene>
    <name evidence="4" type="ORF">FWILDA_LOCUS1238</name>
</gene>
<comment type="caution">
    <text evidence="4">The sequence shown here is derived from an EMBL/GenBank/DDBJ whole genome shotgun (WGS) entry which is preliminary data.</text>
</comment>
<dbReference type="GO" id="GO:0005634">
    <property type="term" value="C:nucleus"/>
    <property type="evidence" value="ECO:0007669"/>
    <property type="project" value="UniProtKB-UniRule"/>
</dbReference>